<dbReference type="GO" id="GO:0016020">
    <property type="term" value="C:membrane"/>
    <property type="evidence" value="ECO:0007669"/>
    <property type="project" value="UniProtKB-SubCell"/>
</dbReference>
<evidence type="ECO:0000256" key="6">
    <source>
        <dbReference type="SAM" id="Phobius"/>
    </source>
</evidence>
<feature type="region of interest" description="Disordered" evidence="5">
    <location>
        <begin position="217"/>
        <end position="243"/>
    </location>
</feature>
<accession>A0A7C8IHP3</accession>
<evidence type="ECO:0008006" key="10">
    <source>
        <dbReference type="Google" id="ProtNLM"/>
    </source>
</evidence>
<gene>
    <name evidence="8" type="ORF">BDV95DRAFT_602587</name>
</gene>
<feature type="chain" id="PRO_5028884948" description="Mid2 domain-containing protein" evidence="7">
    <location>
        <begin position="21"/>
        <end position="431"/>
    </location>
</feature>
<protein>
    <recommendedName>
        <fullName evidence="10">Mid2 domain-containing protein</fullName>
    </recommendedName>
</protein>
<evidence type="ECO:0000313" key="9">
    <source>
        <dbReference type="Proteomes" id="UP000481861"/>
    </source>
</evidence>
<evidence type="ECO:0000256" key="7">
    <source>
        <dbReference type="SAM" id="SignalP"/>
    </source>
</evidence>
<keyword evidence="3 6" id="KW-1133">Transmembrane helix</keyword>
<feature type="signal peptide" evidence="7">
    <location>
        <begin position="1"/>
        <end position="20"/>
    </location>
</feature>
<dbReference type="GO" id="GO:0071944">
    <property type="term" value="C:cell periphery"/>
    <property type="evidence" value="ECO:0007669"/>
    <property type="project" value="UniProtKB-ARBA"/>
</dbReference>
<name>A0A7C8IHP3_9PLEO</name>
<evidence type="ECO:0000256" key="1">
    <source>
        <dbReference type="ARBA" id="ARBA00004167"/>
    </source>
</evidence>
<evidence type="ECO:0000313" key="8">
    <source>
        <dbReference type="EMBL" id="KAF2876613.1"/>
    </source>
</evidence>
<reference evidence="8 9" key="1">
    <citation type="submission" date="2020-01" db="EMBL/GenBank/DDBJ databases">
        <authorList>
            <consortium name="DOE Joint Genome Institute"/>
            <person name="Haridas S."/>
            <person name="Albert R."/>
            <person name="Binder M."/>
            <person name="Bloem J."/>
            <person name="Labutti K."/>
            <person name="Salamov A."/>
            <person name="Andreopoulos B."/>
            <person name="Baker S.E."/>
            <person name="Barry K."/>
            <person name="Bills G."/>
            <person name="Bluhm B.H."/>
            <person name="Cannon C."/>
            <person name="Castanera R."/>
            <person name="Culley D.E."/>
            <person name="Daum C."/>
            <person name="Ezra D."/>
            <person name="Gonzalez J.B."/>
            <person name="Henrissat B."/>
            <person name="Kuo A."/>
            <person name="Liang C."/>
            <person name="Lipzen A."/>
            <person name="Lutzoni F."/>
            <person name="Magnuson J."/>
            <person name="Mondo S."/>
            <person name="Nolan M."/>
            <person name="Ohm R."/>
            <person name="Pangilinan J."/>
            <person name="Park H.-J.H."/>
            <person name="Ramirez L."/>
            <person name="Alfaro M."/>
            <person name="Sun H."/>
            <person name="Tritt A."/>
            <person name="Yoshinaga Y."/>
            <person name="Zwiers L.-H.L."/>
            <person name="Turgeon B.G."/>
            <person name="Goodwin S.B."/>
            <person name="Spatafora J.W."/>
            <person name="Crous P.W."/>
            <person name="Grigoriev I.V."/>
        </authorList>
    </citation>
    <scope>NUCLEOTIDE SEQUENCE [LARGE SCALE GENOMIC DNA]</scope>
    <source>
        <strain evidence="8 9">CBS 611.86</strain>
    </source>
</reference>
<sequence length="431" mass="45456">MQHIRIAFGVLAALPPAVNCIAFGGPAPTATSPGRALVDWTPKPTKGPSVAELRKRQSFDAETCGWIDGDLSSALTCMSGGACKLYTAGSFGMAGCCDGSDTQNCGWVNTCLDYDSYTARCDSECELNTFVRKCSNVASPYCVTWTYPSDGVADYGCASYSSAMETVLPYGGDLSDSSLSGVSLQTLSGDAVTGWGESSSAESSDILATVTDSEVADTATESDVSSSYTTTIPSAGGPSRKKDKKKVSVAMIVGIVIGALVLLFVLGAAIIFFCVKKKKERQLAANQQTIAAAQANRPQSQYPPQMEQQPLMHQPPVPNMQQPLAPAPQHDGYFAPAVATDPHKINPQTQVNGYQAQSPISNPPTPAPPYVQPYYAAPNAPPMPTQTPVQYPARQPTPGTYEVDAMSVPHTPASHGQTAHTEQLYELAPGK</sequence>
<feature type="compositionally biased region" description="Pro residues" evidence="5">
    <location>
        <begin position="361"/>
        <end position="371"/>
    </location>
</feature>
<feature type="transmembrane region" description="Helical" evidence="6">
    <location>
        <begin position="249"/>
        <end position="275"/>
    </location>
</feature>
<dbReference type="Proteomes" id="UP000481861">
    <property type="component" value="Unassembled WGS sequence"/>
</dbReference>
<dbReference type="OrthoDB" id="5347452at2759"/>
<evidence type="ECO:0000256" key="3">
    <source>
        <dbReference type="ARBA" id="ARBA00022989"/>
    </source>
</evidence>
<keyword evidence="2 6" id="KW-0812">Transmembrane</keyword>
<keyword evidence="9" id="KW-1185">Reference proteome</keyword>
<evidence type="ECO:0000256" key="4">
    <source>
        <dbReference type="ARBA" id="ARBA00023136"/>
    </source>
</evidence>
<dbReference type="PANTHER" id="PTHR15549">
    <property type="entry name" value="PAIRED IMMUNOGLOBULIN-LIKE TYPE 2 RECEPTOR"/>
    <property type="match status" value="1"/>
</dbReference>
<dbReference type="InterPro" id="IPR051694">
    <property type="entry name" value="Immunoregulatory_rcpt-like"/>
</dbReference>
<feature type="compositionally biased region" description="Polar residues" evidence="5">
    <location>
        <begin position="219"/>
        <end position="233"/>
    </location>
</feature>
<keyword evidence="4 6" id="KW-0472">Membrane</keyword>
<proteinExistence type="predicted"/>
<dbReference type="AlphaFoldDB" id="A0A7C8IHP3"/>
<dbReference type="EMBL" id="JAADJZ010000003">
    <property type="protein sequence ID" value="KAF2876613.1"/>
    <property type="molecule type" value="Genomic_DNA"/>
</dbReference>
<evidence type="ECO:0000256" key="2">
    <source>
        <dbReference type="ARBA" id="ARBA00022692"/>
    </source>
</evidence>
<evidence type="ECO:0000256" key="5">
    <source>
        <dbReference type="SAM" id="MobiDB-lite"/>
    </source>
</evidence>
<organism evidence="8 9">
    <name type="scientific">Massariosphaeria phaeospora</name>
    <dbReference type="NCBI Taxonomy" id="100035"/>
    <lineage>
        <taxon>Eukaryota</taxon>
        <taxon>Fungi</taxon>
        <taxon>Dikarya</taxon>
        <taxon>Ascomycota</taxon>
        <taxon>Pezizomycotina</taxon>
        <taxon>Dothideomycetes</taxon>
        <taxon>Pleosporomycetidae</taxon>
        <taxon>Pleosporales</taxon>
        <taxon>Pleosporales incertae sedis</taxon>
        <taxon>Massariosphaeria</taxon>
    </lineage>
</organism>
<comment type="subcellular location">
    <subcellularLocation>
        <location evidence="1">Membrane</location>
        <topology evidence="1">Single-pass membrane protein</topology>
    </subcellularLocation>
</comment>
<keyword evidence="7" id="KW-0732">Signal</keyword>
<comment type="caution">
    <text evidence="8">The sequence shown here is derived from an EMBL/GenBank/DDBJ whole genome shotgun (WGS) entry which is preliminary data.</text>
</comment>
<feature type="region of interest" description="Disordered" evidence="5">
    <location>
        <begin position="354"/>
        <end position="431"/>
    </location>
</feature>